<organism evidence="2 3">
    <name type="scientific">Penicillium brasilianum</name>
    <dbReference type="NCBI Taxonomy" id="104259"/>
    <lineage>
        <taxon>Eukaryota</taxon>
        <taxon>Fungi</taxon>
        <taxon>Dikarya</taxon>
        <taxon>Ascomycota</taxon>
        <taxon>Pezizomycotina</taxon>
        <taxon>Eurotiomycetes</taxon>
        <taxon>Eurotiomycetidae</taxon>
        <taxon>Eurotiales</taxon>
        <taxon>Aspergillaceae</taxon>
        <taxon>Penicillium</taxon>
    </lineage>
</organism>
<sequence>MADITNVTESMRKINLHDVLEEPEQLVFSPHLDDGVAEKVMNNVPRYLFRVATPKSDGMTNEIWVRSDAALKDRTASMEDIFYNLNTKKRTEVAKILNMHLRWKKKESLLDNFVSWTSSLLFAIQYIYYRHHTDDTPLEEIKLFVIDTSMFPRGTFMRDLDLIDIFYDYNKRLRSFRSLRKGGTYYFGEYLSQGSLKIESKCQLISADLIFEQDRLRRIQPHFASIRSRTSEWAKPVDRLRRDIWSGPALDSITSTEMGDRLQAIEEIMSHISARWQFPVAVYFAALIGAETSSNDQGSADDDVLFAKFHSGAFGYLQGMHEFRPSNFKIIAPDTTPELKQVEKLAREIYKYSFLRRARDRLYHAELIIRTLHTGSLSLENGHGSVTADPNPVLTRASQAVVLKLRRVEMMCHELAMALSFEDDE</sequence>
<dbReference type="OrthoDB" id="4152607at2759"/>
<accession>A0A0F7TQ86</accession>
<proteinExistence type="predicted"/>
<reference evidence="3" key="1">
    <citation type="journal article" date="2015" name="Genome Announc.">
        <title>Draft genome sequence of the fungus Penicillium brasilianum MG11.</title>
        <authorList>
            <person name="Horn F."/>
            <person name="Linde J."/>
            <person name="Mattern D.J."/>
            <person name="Walther G."/>
            <person name="Guthke R."/>
            <person name="Brakhage A.A."/>
            <person name="Valiante V."/>
        </authorList>
    </citation>
    <scope>NUCLEOTIDE SEQUENCE [LARGE SCALE GENOMIC DNA]</scope>
    <source>
        <strain evidence="3">MG11</strain>
    </source>
</reference>
<protein>
    <recommendedName>
        <fullName evidence="1">DUF7587 domain-containing protein</fullName>
    </recommendedName>
</protein>
<dbReference type="Pfam" id="PF24494">
    <property type="entry name" value="DUF7587"/>
    <property type="match status" value="1"/>
</dbReference>
<feature type="domain" description="DUF7587" evidence="1">
    <location>
        <begin position="44"/>
        <end position="195"/>
    </location>
</feature>
<name>A0A0F7TQ86_PENBI</name>
<evidence type="ECO:0000259" key="1">
    <source>
        <dbReference type="Pfam" id="PF24494"/>
    </source>
</evidence>
<keyword evidence="3" id="KW-1185">Reference proteome</keyword>
<evidence type="ECO:0000313" key="3">
    <source>
        <dbReference type="Proteomes" id="UP000042958"/>
    </source>
</evidence>
<evidence type="ECO:0000313" key="2">
    <source>
        <dbReference type="EMBL" id="CEJ57605.1"/>
    </source>
</evidence>
<dbReference type="Proteomes" id="UP000042958">
    <property type="component" value="Unassembled WGS sequence"/>
</dbReference>
<gene>
    <name evidence="2" type="ORF">PMG11_06293</name>
</gene>
<dbReference type="EMBL" id="CDHK01000005">
    <property type="protein sequence ID" value="CEJ57605.1"/>
    <property type="molecule type" value="Genomic_DNA"/>
</dbReference>
<dbReference type="AlphaFoldDB" id="A0A0F7TQ86"/>
<dbReference type="InterPro" id="IPR056009">
    <property type="entry name" value="DUF7587"/>
</dbReference>